<evidence type="ECO:0008006" key="4">
    <source>
        <dbReference type="Google" id="ProtNLM"/>
    </source>
</evidence>
<dbReference type="PANTHER" id="PTHR13318:SF190">
    <property type="entry name" value="PARTNER OF PAIRED, ISOFORM B"/>
    <property type="match status" value="1"/>
</dbReference>
<organism evidence="2 3">
    <name type="scientific">Serendipita vermifera MAFF 305830</name>
    <dbReference type="NCBI Taxonomy" id="933852"/>
    <lineage>
        <taxon>Eukaryota</taxon>
        <taxon>Fungi</taxon>
        <taxon>Dikarya</taxon>
        <taxon>Basidiomycota</taxon>
        <taxon>Agaricomycotina</taxon>
        <taxon>Agaricomycetes</taxon>
        <taxon>Sebacinales</taxon>
        <taxon>Serendipitaceae</taxon>
        <taxon>Serendipita</taxon>
    </lineage>
</organism>
<dbReference type="Gene3D" id="3.80.10.10">
    <property type="entry name" value="Ribonuclease Inhibitor"/>
    <property type="match status" value="1"/>
</dbReference>
<reference evidence="2 3" key="1">
    <citation type="submission" date="2014-04" db="EMBL/GenBank/DDBJ databases">
        <authorList>
            <consortium name="DOE Joint Genome Institute"/>
            <person name="Kuo A."/>
            <person name="Zuccaro A."/>
            <person name="Kohler A."/>
            <person name="Nagy L.G."/>
            <person name="Floudas D."/>
            <person name="Copeland A."/>
            <person name="Barry K.W."/>
            <person name="Cichocki N."/>
            <person name="Veneault-Fourrey C."/>
            <person name="LaButti K."/>
            <person name="Lindquist E.A."/>
            <person name="Lipzen A."/>
            <person name="Lundell T."/>
            <person name="Morin E."/>
            <person name="Murat C."/>
            <person name="Sun H."/>
            <person name="Tunlid A."/>
            <person name="Henrissat B."/>
            <person name="Grigoriev I.V."/>
            <person name="Hibbett D.S."/>
            <person name="Martin F."/>
            <person name="Nordberg H.P."/>
            <person name="Cantor M.N."/>
            <person name="Hua S.X."/>
        </authorList>
    </citation>
    <scope>NUCLEOTIDE SEQUENCE [LARGE SCALE GENOMIC DNA]</scope>
    <source>
        <strain evidence="2 3">MAFF 305830</strain>
    </source>
</reference>
<dbReference type="HOGENOM" id="CLU_013668_0_0_1"/>
<dbReference type="GO" id="GO:0031146">
    <property type="term" value="P:SCF-dependent proteasomal ubiquitin-dependent protein catabolic process"/>
    <property type="evidence" value="ECO:0007669"/>
    <property type="project" value="TreeGrafter"/>
</dbReference>
<feature type="region of interest" description="Disordered" evidence="1">
    <location>
        <begin position="302"/>
        <end position="325"/>
    </location>
</feature>
<feature type="compositionally biased region" description="Basic and acidic residues" evidence="1">
    <location>
        <begin position="168"/>
        <end position="186"/>
    </location>
</feature>
<name>A0A0C2XWL5_SERVB</name>
<keyword evidence="3" id="KW-1185">Reference proteome</keyword>
<dbReference type="InterPro" id="IPR032675">
    <property type="entry name" value="LRR_dom_sf"/>
</dbReference>
<dbReference type="PANTHER" id="PTHR13318">
    <property type="entry name" value="PARTNER OF PAIRED, ISOFORM B-RELATED"/>
    <property type="match status" value="1"/>
</dbReference>
<accession>A0A0C2XWL5</accession>
<evidence type="ECO:0000256" key="1">
    <source>
        <dbReference type="SAM" id="MobiDB-lite"/>
    </source>
</evidence>
<evidence type="ECO:0000313" key="2">
    <source>
        <dbReference type="EMBL" id="KIM33267.1"/>
    </source>
</evidence>
<dbReference type="EMBL" id="KN824278">
    <property type="protein sequence ID" value="KIM33267.1"/>
    <property type="molecule type" value="Genomic_DNA"/>
</dbReference>
<reference evidence="3" key="2">
    <citation type="submission" date="2015-01" db="EMBL/GenBank/DDBJ databases">
        <title>Evolutionary Origins and Diversification of the Mycorrhizal Mutualists.</title>
        <authorList>
            <consortium name="DOE Joint Genome Institute"/>
            <consortium name="Mycorrhizal Genomics Consortium"/>
            <person name="Kohler A."/>
            <person name="Kuo A."/>
            <person name="Nagy L.G."/>
            <person name="Floudas D."/>
            <person name="Copeland A."/>
            <person name="Barry K.W."/>
            <person name="Cichocki N."/>
            <person name="Veneault-Fourrey C."/>
            <person name="LaButti K."/>
            <person name="Lindquist E.A."/>
            <person name="Lipzen A."/>
            <person name="Lundell T."/>
            <person name="Morin E."/>
            <person name="Murat C."/>
            <person name="Riley R."/>
            <person name="Ohm R."/>
            <person name="Sun H."/>
            <person name="Tunlid A."/>
            <person name="Henrissat B."/>
            <person name="Grigoriev I.V."/>
            <person name="Hibbett D.S."/>
            <person name="Martin F."/>
        </authorList>
    </citation>
    <scope>NUCLEOTIDE SEQUENCE [LARGE SCALE GENOMIC DNA]</scope>
    <source>
        <strain evidence="3">MAFF 305830</strain>
    </source>
</reference>
<sequence>MPSDYPAEVLDCICAAVFNAADSPQESSLDPLILQERLNLPAPRTLPSSYPPPNWPEPVSRHTLTNLSRVSKAFYKATRPYIWRRVEIRLPRSWLALVHEITGGEDEVDEQAAQLVEQSLNEAANYVYAATSPTKEWDRDALFKLRASIRAKLEKDGPLPLEVLTPPESREASPMRPRDRSHDGRSLRHKSQSPGRWRVIRAVSKATRSVAESVRPDVYVTMPQDARPGRYILHLDFNHFRTIGLRRSVGEGVHSRFVTGERLELALKEMPNLVTFGATEYMDGALTFPVLAELLFRGRPLRDQQRQPSRGRNPSPEETEFGPNDWHRRKDAQALQALDLCGCVSPIFVKAITDFVIMYLVRPEPETDISRGRGVRFEDEEIYFPRLTRLCLRSVSTVPSHILTPFVLSFPSLTHLDLSGTRASPDLLVGLAESSTIKLVSLGLGRCSRLTGESVKDLLIYGQCTHELEHLSLFGDITCPFPISEEELELILAQAPCIKNGKLTYLDLSSHPLSAAHLNLIESQPSLRSLGLSFIPDLSLHDITTFLLKKAPKVEVVTLISTSPQLSPTTPIRQSNLVIHSHLIQNLCTLPFSIYAAPENQQAATRLRVIELEARILSSLGTGAGSWRVVRSKGARGWYVDTASGWTAEGEGPASFRRALPVEHPLRKGLESLSETGGNISTAVGWHARKVEVLQGNGLLGREDGLYGAMSFAFGS</sequence>
<protein>
    <recommendedName>
        <fullName evidence="4">F-box domain-containing protein</fullName>
    </recommendedName>
</protein>
<dbReference type="STRING" id="933852.A0A0C2XWL5"/>
<gene>
    <name evidence="2" type="ORF">M408DRAFT_151934</name>
</gene>
<dbReference type="SUPFAM" id="SSF52047">
    <property type="entry name" value="RNI-like"/>
    <property type="match status" value="1"/>
</dbReference>
<dbReference type="OrthoDB" id="9994419at2759"/>
<dbReference type="Proteomes" id="UP000054097">
    <property type="component" value="Unassembled WGS sequence"/>
</dbReference>
<dbReference type="GO" id="GO:0019005">
    <property type="term" value="C:SCF ubiquitin ligase complex"/>
    <property type="evidence" value="ECO:0007669"/>
    <property type="project" value="TreeGrafter"/>
</dbReference>
<evidence type="ECO:0000313" key="3">
    <source>
        <dbReference type="Proteomes" id="UP000054097"/>
    </source>
</evidence>
<proteinExistence type="predicted"/>
<dbReference type="AlphaFoldDB" id="A0A0C2XWL5"/>
<feature type="region of interest" description="Disordered" evidence="1">
    <location>
        <begin position="159"/>
        <end position="193"/>
    </location>
</feature>